<sequence length="869" mass="100329">MKILISFLFIANFCFCQKTIIGKVVNTTGGEVPFATVQMILKDKVIEYTATDENGYFEINYNPTTSANGLLKVTHMSFVSKNWELNSLDLKDKIVLSLVEKTETLNEVTVQNKLSYAKVKGDTLSYNLKALTTGNEEKLVDVLKKLPGIDINPDGKIISQGKVINDLLVNGKKMFGDNHKIATENINAEMLKGIDLLSNFESFAAIKDVEGSNKTALNINIKEEYLGKITGNLEVFGAHDKRYQANSNLFKFNQKLNLSAILNVNNTGYQPISMKEYFSMNRSVRQELRNNDGQSNSLDTNEIPKFLLSDNNVNSKSNEFLALDFAFQSSNKLSMNGFSIVSRLKTNEISRTFKTFFDSNSTNNVVEFFSSNNDLLYNQTKLNIDYKSNDNSLVNYTLLFDPNTINTYTNLENNISNNQNSINEYFDKVNFKFGHQLSWINKIAKNKLLSFNLFQEFNKNQNDIRLDANYDLFNTGNKISQDIIEKNNDYGFYTKLTVKHHNHIFKWNIGYIVENSTFNTRNTISSNQINFDSNYATSDVVIQKNQGKLNYKVKSEWRNYFLKFKTEAENTSFILPTLQLKYNFSEIHHIMANFSKTIDFYSSSNLNENPFFENFRNYYTRSTINFSKPVVQNIYAVNYFKFDLYNGVVIMANSSYTQFGNRLSNNTTNAGNYIQIQQINTENQYSWNNVFSFETRISKIKNKFKLTLNHINSNFNNQINSQFNIQKTEFTSLRTSLISIFKNELFNYEFGLNYSQQNNNLTLFNNHDKIVQVNPFLSFNGNLKNKFNYFIDHSFEKFISKIETTNFYNLSFKLNYKTNKMKFWIEGNNILNINNAQVLKFTSKNNFTSTEVINRLAGYIGLGVGFNIK</sequence>
<reference evidence="1 2" key="1">
    <citation type="journal article" date="2022" name="Int. J. Syst. Evol. Microbiol.">
        <title>Flavobacterium ammonificans sp. nov. and Flavobacterium ammoniigenes sp. nov., ammonifying bacteria isolated from surface river water.</title>
        <authorList>
            <person name="Watanabe K."/>
            <person name="Kitamura T."/>
            <person name="Ogata Y."/>
            <person name="Shindo C."/>
            <person name="Suda W."/>
        </authorList>
    </citation>
    <scope>NUCLEOTIDE SEQUENCE [LARGE SCALE GENOMIC DNA]</scope>
    <source>
        <strain evidence="1 2">GENT11</strain>
    </source>
</reference>
<proteinExistence type="predicted"/>
<dbReference type="Proteomes" id="UP001319865">
    <property type="component" value="Chromosome"/>
</dbReference>
<dbReference type="RefSeq" id="WP_229329318.1">
    <property type="nucleotide sequence ID" value="NZ_AP025183.1"/>
</dbReference>
<dbReference type="SUPFAM" id="SSF56935">
    <property type="entry name" value="Porins"/>
    <property type="match status" value="1"/>
</dbReference>
<accession>A0ABM7V0H4</accession>
<evidence type="ECO:0000313" key="2">
    <source>
        <dbReference type="Proteomes" id="UP001319865"/>
    </source>
</evidence>
<organism evidence="1 2">
    <name type="scientific">Flavobacterium ammonificans</name>
    <dbReference type="NCBI Taxonomy" id="1751056"/>
    <lineage>
        <taxon>Bacteria</taxon>
        <taxon>Pseudomonadati</taxon>
        <taxon>Bacteroidota</taxon>
        <taxon>Flavobacteriia</taxon>
        <taxon>Flavobacteriales</taxon>
        <taxon>Flavobacteriaceae</taxon>
        <taxon>Flavobacterium</taxon>
    </lineage>
</organism>
<gene>
    <name evidence="1" type="ORF">GENT11_15060</name>
</gene>
<reference evidence="1 2" key="2">
    <citation type="journal article" date="2022" name="Microorganisms">
        <title>Complete Genome Sequences of Two Flavobacterium ammonificans Strains and a Flavobacterium ammoniigenes Strain of Ammonifying Bacterioplankton Isolated from Surface River Water.</title>
        <authorList>
            <person name="Suda W."/>
            <person name="Ogata Y."/>
            <person name="Shindo C."/>
            <person name="Watanabe K."/>
        </authorList>
    </citation>
    <scope>NUCLEOTIDE SEQUENCE [LARGE SCALE GENOMIC DNA]</scope>
    <source>
        <strain evidence="1 2">GENT11</strain>
    </source>
</reference>
<evidence type="ECO:0000313" key="1">
    <source>
        <dbReference type="EMBL" id="BDB53194.1"/>
    </source>
</evidence>
<dbReference type="InterPro" id="IPR008969">
    <property type="entry name" value="CarboxyPept-like_regulatory"/>
</dbReference>
<name>A0ABM7V0H4_9FLAO</name>
<keyword evidence="1" id="KW-0675">Receptor</keyword>
<dbReference type="EMBL" id="AP025183">
    <property type="protein sequence ID" value="BDB53194.1"/>
    <property type="molecule type" value="Genomic_DNA"/>
</dbReference>
<dbReference type="SUPFAM" id="SSF49464">
    <property type="entry name" value="Carboxypeptidase regulatory domain-like"/>
    <property type="match status" value="1"/>
</dbReference>
<protein>
    <submittedName>
        <fullName evidence="1">TonB-dependent receptor</fullName>
    </submittedName>
</protein>
<keyword evidence="2" id="KW-1185">Reference proteome</keyword>